<gene>
    <name evidence="2" type="ordered locus">LEUM_1002</name>
</gene>
<evidence type="ECO:0000313" key="3">
    <source>
        <dbReference type="Proteomes" id="UP000000362"/>
    </source>
</evidence>
<feature type="transmembrane region" description="Helical" evidence="1">
    <location>
        <begin position="49"/>
        <end position="70"/>
    </location>
</feature>
<dbReference type="EMBL" id="CP000414">
    <property type="protein sequence ID" value="ABJ62103.1"/>
    <property type="molecule type" value="Genomic_DNA"/>
</dbReference>
<keyword evidence="1" id="KW-0812">Transmembrane</keyword>
<evidence type="ECO:0000256" key="1">
    <source>
        <dbReference type="SAM" id="Phobius"/>
    </source>
</evidence>
<keyword evidence="1" id="KW-1133">Transmembrane helix</keyword>
<dbReference type="Proteomes" id="UP000000362">
    <property type="component" value="Chromosome"/>
</dbReference>
<accession>Q03XG9</accession>
<name>Q03XG9_LEUMM</name>
<dbReference type="AlphaFoldDB" id="Q03XG9"/>
<proteinExistence type="predicted"/>
<feature type="transmembrane region" description="Helical" evidence="1">
    <location>
        <begin position="12"/>
        <end position="34"/>
    </location>
</feature>
<keyword evidence="3" id="KW-1185">Reference proteome</keyword>
<dbReference type="KEGG" id="lme:LEUM_1002"/>
<dbReference type="EnsemblBacteria" id="ABJ62103">
    <property type="protein sequence ID" value="ABJ62103"/>
    <property type="gene ID" value="LEUM_1002"/>
</dbReference>
<protein>
    <submittedName>
        <fullName evidence="2">Uncharacterized protein</fullName>
    </submittedName>
</protein>
<feature type="transmembrane region" description="Helical" evidence="1">
    <location>
        <begin position="77"/>
        <end position="100"/>
    </location>
</feature>
<evidence type="ECO:0000313" key="2">
    <source>
        <dbReference type="EMBL" id="ABJ62103.1"/>
    </source>
</evidence>
<dbReference type="HOGENOM" id="CLU_2288050_0_0_9"/>
<organism evidence="2 3">
    <name type="scientific">Leuconostoc mesenteroides subsp. mesenteroides (strain ATCC 8293 / DSM 20343 / BCRC 11652 / CCM 1803 / JCM 6124 / NCDO 523 / NBRC 100496 / NCIMB 8023 / NCTC 12954 / NRRL B-1118 / 37Y)</name>
    <dbReference type="NCBI Taxonomy" id="203120"/>
    <lineage>
        <taxon>Bacteria</taxon>
        <taxon>Bacillati</taxon>
        <taxon>Bacillota</taxon>
        <taxon>Bacilli</taxon>
        <taxon>Lactobacillales</taxon>
        <taxon>Lactobacillaceae</taxon>
        <taxon>Leuconostoc</taxon>
    </lineage>
</organism>
<keyword evidence="1" id="KW-0472">Membrane</keyword>
<sequence>MMMILQKYRVLVRIIVFIINILILVMALVSFLWVEIKLDSTLTDLDISYLISGLTLLFISMSFNINLYYLTKEKRFIFDWFLISFVIIVVPMLYVLLFLII</sequence>
<reference evidence="2 3" key="1">
    <citation type="journal article" date="2006" name="Proc. Natl. Acad. Sci. U.S.A.">
        <title>Comparative genomics of the lactic acid bacteria.</title>
        <authorList>
            <person name="Makarova K."/>
            <person name="Slesarev A."/>
            <person name="Wolf Y."/>
            <person name="Sorokin A."/>
            <person name="Mirkin B."/>
            <person name="Koonin E."/>
            <person name="Pavlov A."/>
            <person name="Pavlova N."/>
            <person name="Karamychev V."/>
            <person name="Polouchine N."/>
            <person name="Shakhova V."/>
            <person name="Grigoriev I."/>
            <person name="Lou Y."/>
            <person name="Rohksar D."/>
            <person name="Lucas S."/>
            <person name="Huang K."/>
            <person name="Goodstein D.M."/>
            <person name="Hawkins T."/>
            <person name="Plengvidhya V."/>
            <person name="Welker D."/>
            <person name="Hughes J."/>
            <person name="Goh Y."/>
            <person name="Benson A."/>
            <person name="Baldwin K."/>
            <person name="Lee J.H."/>
            <person name="Diaz-Muniz I."/>
            <person name="Dosti B."/>
            <person name="Smeianov V."/>
            <person name="Wechter W."/>
            <person name="Barabote R."/>
            <person name="Lorca G."/>
            <person name="Altermann E."/>
            <person name="Barrangou R."/>
            <person name="Ganesan B."/>
            <person name="Xie Y."/>
            <person name="Rawsthorne H."/>
            <person name="Tamir D."/>
            <person name="Parker C."/>
            <person name="Breidt F."/>
            <person name="Broadbent J."/>
            <person name="Hutkins R."/>
            <person name="O'Sullivan D."/>
            <person name="Steele J."/>
            <person name="Unlu G."/>
            <person name="Saier M."/>
            <person name="Klaenhammer T."/>
            <person name="Richardson P."/>
            <person name="Kozyavkin S."/>
            <person name="Weimer B."/>
            <person name="Mills D."/>
        </authorList>
    </citation>
    <scope>NUCLEOTIDE SEQUENCE [LARGE SCALE GENOMIC DNA]</scope>
    <source>
        <strain evidence="3">ATCC 8293 / DSM 20343 / BCRC 11652 / CCM 1803 / JCM 6124 / NCDO 523 / NBRC 100496 / NCIMB 8023 / NCTC 12954 / NRRL B-1118 / 37Y</strain>
    </source>
</reference>